<dbReference type="InterPro" id="IPR011010">
    <property type="entry name" value="DNA_brk_join_enz"/>
</dbReference>
<dbReference type="Proteomes" id="UP000250123">
    <property type="component" value="Chromosome SHEWBE"/>
</dbReference>
<sequence length="60" mass="6534">MISWLNEVMTFAVNTGLIHSNPLIGIAAAFGVPEKRQMPTLKPAELPELMEAFIPTPVLS</sequence>
<protein>
    <submittedName>
        <fullName evidence="1">Uncharacterized protein</fullName>
    </submittedName>
</protein>
<proteinExistence type="predicted"/>
<dbReference type="GO" id="GO:0003677">
    <property type="term" value="F:DNA binding"/>
    <property type="evidence" value="ECO:0007669"/>
    <property type="project" value="InterPro"/>
</dbReference>
<reference evidence="2" key="1">
    <citation type="submission" date="2018-06" db="EMBL/GenBank/DDBJ databases">
        <authorList>
            <person name="Cea G.-C."/>
            <person name="William W."/>
        </authorList>
    </citation>
    <scope>NUCLEOTIDE SEQUENCE [LARGE SCALE GENOMIC DNA]</scope>
    <source>
        <strain evidence="2">DB21MT-2</strain>
    </source>
</reference>
<gene>
    <name evidence="1" type="ORF">SHEWBE_3689</name>
</gene>
<name>A0A330M6C2_9GAMM</name>
<dbReference type="AlphaFoldDB" id="A0A330M6C2"/>
<dbReference type="EMBL" id="LS483452">
    <property type="protein sequence ID" value="SQH77652.1"/>
    <property type="molecule type" value="Genomic_DNA"/>
</dbReference>
<dbReference type="SUPFAM" id="SSF56349">
    <property type="entry name" value="DNA breaking-rejoining enzymes"/>
    <property type="match status" value="1"/>
</dbReference>
<organism evidence="1 2">
    <name type="scientific">Shewanella benthica</name>
    <dbReference type="NCBI Taxonomy" id="43661"/>
    <lineage>
        <taxon>Bacteria</taxon>
        <taxon>Pseudomonadati</taxon>
        <taxon>Pseudomonadota</taxon>
        <taxon>Gammaproteobacteria</taxon>
        <taxon>Alteromonadales</taxon>
        <taxon>Shewanellaceae</taxon>
        <taxon>Shewanella</taxon>
    </lineage>
</organism>
<accession>A0A330M6C2</accession>
<dbReference type="KEGG" id="sbk:SHEWBE_3689"/>
<evidence type="ECO:0000313" key="1">
    <source>
        <dbReference type="EMBL" id="SQH77652.1"/>
    </source>
</evidence>
<evidence type="ECO:0000313" key="2">
    <source>
        <dbReference type="Proteomes" id="UP000250123"/>
    </source>
</evidence>